<dbReference type="Proteomes" id="UP000320591">
    <property type="component" value="Chromosome"/>
</dbReference>
<feature type="transmembrane region" description="Helical" evidence="7">
    <location>
        <begin position="229"/>
        <end position="250"/>
    </location>
</feature>
<accession>A0A5B8I4C1</accession>
<dbReference type="RefSeq" id="WP_050569486.1">
    <property type="nucleotide sequence ID" value="NZ_CM001975.1"/>
</dbReference>
<keyword evidence="3 9" id="KW-0808">Transferase</keyword>
<dbReference type="STRING" id="568768.GCA_000406125_02671"/>
<dbReference type="KEGG" id="dic:Dpoa569_0001202"/>
<keyword evidence="6 7" id="KW-0472">Membrane</keyword>
<dbReference type="OrthoDB" id="9811884at2"/>
<dbReference type="Pfam" id="PF00535">
    <property type="entry name" value="Glycos_transf_2"/>
    <property type="match status" value="1"/>
</dbReference>
<reference evidence="9 10" key="1">
    <citation type="journal article" date="2019" name="Environ. Microbiol.">
        <title>The phytopathogenic nature of Dickeya aquatica 174/2 and the dynamic early evolution of Dickeya pathogenicity.</title>
        <authorList>
            <person name="Duprey A."/>
            <person name="Taib N."/>
            <person name="Leonard S."/>
            <person name="Garin T."/>
            <person name="Flandrois J.P."/>
            <person name="Nasser W."/>
            <person name="Brochier-Armanet C."/>
            <person name="Reverchon S."/>
        </authorList>
    </citation>
    <scope>NUCLEOTIDE SEQUENCE [LARGE SCALE GENOMIC DNA]</scope>
    <source>
        <strain evidence="9 10">NCPPB 569</strain>
    </source>
</reference>
<feature type="domain" description="Glycosyltransferase 2-like" evidence="8">
    <location>
        <begin position="4"/>
        <end position="168"/>
    </location>
</feature>
<evidence type="ECO:0000256" key="7">
    <source>
        <dbReference type="SAM" id="Phobius"/>
    </source>
</evidence>
<dbReference type="SUPFAM" id="SSF53448">
    <property type="entry name" value="Nucleotide-diphospho-sugar transferases"/>
    <property type="match status" value="1"/>
</dbReference>
<keyword evidence="10" id="KW-1185">Reference proteome</keyword>
<dbReference type="InterPro" id="IPR001173">
    <property type="entry name" value="Glyco_trans_2-like"/>
</dbReference>
<organism evidence="9 10">
    <name type="scientific">Dickeya poaceiphila</name>
    <dbReference type="NCBI Taxonomy" id="568768"/>
    <lineage>
        <taxon>Bacteria</taxon>
        <taxon>Pseudomonadati</taxon>
        <taxon>Pseudomonadota</taxon>
        <taxon>Gammaproteobacteria</taxon>
        <taxon>Enterobacterales</taxon>
        <taxon>Pectobacteriaceae</taxon>
        <taxon>Dickeya</taxon>
    </lineage>
</organism>
<evidence type="ECO:0000256" key="1">
    <source>
        <dbReference type="ARBA" id="ARBA00004141"/>
    </source>
</evidence>
<evidence type="ECO:0000256" key="6">
    <source>
        <dbReference type="ARBA" id="ARBA00023136"/>
    </source>
</evidence>
<evidence type="ECO:0000259" key="8">
    <source>
        <dbReference type="Pfam" id="PF00535"/>
    </source>
</evidence>
<evidence type="ECO:0000256" key="5">
    <source>
        <dbReference type="ARBA" id="ARBA00022989"/>
    </source>
</evidence>
<name>A0A5B8I4C1_9GAMM</name>
<evidence type="ECO:0000256" key="2">
    <source>
        <dbReference type="ARBA" id="ARBA00022676"/>
    </source>
</evidence>
<evidence type="ECO:0000256" key="4">
    <source>
        <dbReference type="ARBA" id="ARBA00022692"/>
    </source>
</evidence>
<evidence type="ECO:0000313" key="10">
    <source>
        <dbReference type="Proteomes" id="UP000320591"/>
    </source>
</evidence>
<keyword evidence="5 7" id="KW-1133">Transmembrane helix</keyword>
<dbReference type="EMBL" id="CP042220">
    <property type="protein sequence ID" value="QDX29441.1"/>
    <property type="molecule type" value="Genomic_DNA"/>
</dbReference>
<proteinExistence type="predicted"/>
<dbReference type="AlphaFoldDB" id="A0A5B8I4C1"/>
<evidence type="ECO:0000256" key="3">
    <source>
        <dbReference type="ARBA" id="ARBA00022679"/>
    </source>
</evidence>
<comment type="subcellular location">
    <subcellularLocation>
        <location evidence="1">Membrane</location>
        <topology evidence="1">Multi-pass membrane protein</topology>
    </subcellularLocation>
</comment>
<feature type="transmembrane region" description="Helical" evidence="7">
    <location>
        <begin position="262"/>
        <end position="287"/>
    </location>
</feature>
<dbReference type="InterPro" id="IPR029044">
    <property type="entry name" value="Nucleotide-diphossugar_trans"/>
</dbReference>
<dbReference type="GO" id="GO:0016757">
    <property type="term" value="F:glycosyltransferase activity"/>
    <property type="evidence" value="ECO:0007669"/>
    <property type="project" value="UniProtKB-KW"/>
</dbReference>
<dbReference type="InterPro" id="IPR050256">
    <property type="entry name" value="Glycosyltransferase_2"/>
</dbReference>
<sequence>MMLSVVVPIFNEESCIMPFYRALRGLKTLDSCCIVEIVFVNDGSTDASRKTIEALQMRDELVVLVNFSRNFGKESALFAGLEYAQGDAVIPIDVDLQDPVELIPELVVRWQAGADIVLARRSDRTSDSFLKRTSARLYYQLHNALSRDKIEENVGDFRLLSRRSVEQILSLQERLLFMKGIMSWVGGRVDVVEYQRSPRTAGASKFNAWRLWNLALDGITSFSTFPLRVWTYIGMLIAGGALGYGAWVILSKLFWGNAVPGYASLMTVMLFLGGVQLIGIGVLGEYVGRIFLESKGRPRYIIDSVTGGRREAGQPGHRTA</sequence>
<dbReference type="GO" id="GO:0005886">
    <property type="term" value="C:plasma membrane"/>
    <property type="evidence" value="ECO:0007669"/>
    <property type="project" value="TreeGrafter"/>
</dbReference>
<dbReference type="CDD" id="cd04187">
    <property type="entry name" value="DPM1_like_bac"/>
    <property type="match status" value="1"/>
</dbReference>
<keyword evidence="2" id="KW-0328">Glycosyltransferase</keyword>
<evidence type="ECO:0000313" key="9">
    <source>
        <dbReference type="EMBL" id="QDX29441.1"/>
    </source>
</evidence>
<protein>
    <submittedName>
        <fullName evidence="9">Glycosyltransferase family 2 protein</fullName>
    </submittedName>
</protein>
<dbReference type="Gene3D" id="3.90.550.10">
    <property type="entry name" value="Spore Coat Polysaccharide Biosynthesis Protein SpsA, Chain A"/>
    <property type="match status" value="1"/>
</dbReference>
<keyword evidence="4 7" id="KW-0812">Transmembrane</keyword>
<dbReference type="PANTHER" id="PTHR48090">
    <property type="entry name" value="UNDECAPRENYL-PHOSPHATE 4-DEOXY-4-FORMAMIDO-L-ARABINOSE TRANSFERASE-RELATED"/>
    <property type="match status" value="1"/>
</dbReference>
<dbReference type="PANTHER" id="PTHR48090:SF1">
    <property type="entry name" value="PROPHAGE BACTOPRENOL GLUCOSYL TRANSFERASE HOMOLOG"/>
    <property type="match status" value="1"/>
</dbReference>
<gene>
    <name evidence="9" type="ORF">Dpoa569_0001202</name>
</gene>